<sequence length="254" mass="27789">MSSMEHPAAPSPASAKGYRALVVDDEVPLAEVVASYLQREQFEAIVADNGIDAITVARELDPDVVILDLGLPGIDGLEVCRQLRTFSDAYVVMLTARDAEIDTVLGLTVGADDYITKPFSPRELVARIRAMLRRPRVLQAPAATAGTGEHTPTPPRRFGPLSIDVDAREVRLDEETILLTRTEFDILEALSGRPGVVLSRRQLLEIVREGPWVGNEHLVDVHIGHLRRKLGDDAAQPRFIATVRGVGYRMGTGQ</sequence>
<keyword evidence="2" id="KW-0902">Two-component regulatory system</keyword>
<keyword evidence="5" id="KW-0804">Transcription</keyword>
<dbReference type="GO" id="GO:0000156">
    <property type="term" value="F:phosphorelay response regulator activity"/>
    <property type="evidence" value="ECO:0007669"/>
    <property type="project" value="TreeGrafter"/>
</dbReference>
<dbReference type="SMART" id="SM00448">
    <property type="entry name" value="REC"/>
    <property type="match status" value="1"/>
</dbReference>
<evidence type="ECO:0000256" key="7">
    <source>
        <dbReference type="PROSITE-ProRule" id="PRU01091"/>
    </source>
</evidence>
<evidence type="ECO:0000313" key="11">
    <source>
        <dbReference type="EMBL" id="AWT57035.1"/>
    </source>
</evidence>
<dbReference type="FunFam" id="1.10.10.10:FF:000018">
    <property type="entry name" value="DNA-binding response regulator ResD"/>
    <property type="match status" value="1"/>
</dbReference>
<evidence type="ECO:0000259" key="9">
    <source>
        <dbReference type="PROSITE" id="PS50110"/>
    </source>
</evidence>
<dbReference type="InterPro" id="IPR001789">
    <property type="entry name" value="Sig_transdc_resp-reg_receiver"/>
</dbReference>
<feature type="region of interest" description="Disordered" evidence="8">
    <location>
        <begin position="141"/>
        <end position="160"/>
    </location>
</feature>
<evidence type="ECO:0000256" key="3">
    <source>
        <dbReference type="ARBA" id="ARBA00023015"/>
    </source>
</evidence>
<name>A0A2U9Q0Q3_MYCSE</name>
<accession>A0A2U9Q0Q3</accession>
<dbReference type="Gene3D" id="3.40.50.2300">
    <property type="match status" value="1"/>
</dbReference>
<reference evidence="11 12" key="1">
    <citation type="journal article" date="2013" name="Genome Announc.">
        <title>Draft genome sequence of MKD8, a conjugal recipient Mycobacterium smegmatis strain.</title>
        <authorList>
            <person name="Gray T.A."/>
            <person name="Palumbo M.J."/>
            <person name="Derbyshire K.M."/>
        </authorList>
    </citation>
    <scope>NUCLEOTIDE SEQUENCE [LARGE SCALE GENOMIC DNA]</scope>
    <source>
        <strain evidence="11 12">MKD8</strain>
    </source>
</reference>
<keyword evidence="4 7" id="KW-0238">DNA-binding</keyword>
<feature type="DNA-binding region" description="OmpR/PhoB-type" evidence="7">
    <location>
        <begin position="153"/>
        <end position="252"/>
    </location>
</feature>
<evidence type="ECO:0000256" key="8">
    <source>
        <dbReference type="SAM" id="MobiDB-lite"/>
    </source>
</evidence>
<dbReference type="Proteomes" id="UP000011200">
    <property type="component" value="Chromosome"/>
</dbReference>
<dbReference type="InterPro" id="IPR039420">
    <property type="entry name" value="WalR-like"/>
</dbReference>
<dbReference type="SUPFAM" id="SSF46894">
    <property type="entry name" value="C-terminal effector domain of the bipartite response regulators"/>
    <property type="match status" value="1"/>
</dbReference>
<dbReference type="Gene3D" id="6.10.250.690">
    <property type="match status" value="1"/>
</dbReference>
<evidence type="ECO:0000256" key="1">
    <source>
        <dbReference type="ARBA" id="ARBA00022553"/>
    </source>
</evidence>
<dbReference type="PROSITE" id="PS51755">
    <property type="entry name" value="OMPR_PHOB"/>
    <property type="match status" value="1"/>
</dbReference>
<evidence type="ECO:0000313" key="12">
    <source>
        <dbReference type="Proteomes" id="UP000011200"/>
    </source>
</evidence>
<evidence type="ECO:0000256" key="4">
    <source>
        <dbReference type="ARBA" id="ARBA00023125"/>
    </source>
</evidence>
<dbReference type="FunFam" id="3.40.50.2300:FF:000001">
    <property type="entry name" value="DNA-binding response regulator PhoB"/>
    <property type="match status" value="1"/>
</dbReference>
<evidence type="ECO:0000259" key="10">
    <source>
        <dbReference type="PROSITE" id="PS51755"/>
    </source>
</evidence>
<gene>
    <name evidence="11" type="ORF">D806_060970</name>
</gene>
<proteinExistence type="predicted"/>
<dbReference type="InterPro" id="IPR011006">
    <property type="entry name" value="CheY-like_superfamily"/>
</dbReference>
<evidence type="ECO:0000256" key="5">
    <source>
        <dbReference type="ARBA" id="ARBA00023163"/>
    </source>
</evidence>
<dbReference type="CDD" id="cd00383">
    <property type="entry name" value="trans_reg_C"/>
    <property type="match status" value="1"/>
</dbReference>
<dbReference type="Pfam" id="PF00072">
    <property type="entry name" value="Response_reg"/>
    <property type="match status" value="1"/>
</dbReference>
<dbReference type="PROSITE" id="PS50110">
    <property type="entry name" value="RESPONSE_REGULATORY"/>
    <property type="match status" value="1"/>
</dbReference>
<dbReference type="Pfam" id="PF00486">
    <property type="entry name" value="Trans_reg_C"/>
    <property type="match status" value="1"/>
</dbReference>
<feature type="modified residue" description="4-aspartylphosphate" evidence="6">
    <location>
        <position position="68"/>
    </location>
</feature>
<keyword evidence="3" id="KW-0805">Transcription regulation</keyword>
<dbReference type="RefSeq" id="WP_113946715.1">
    <property type="nucleotide sequence ID" value="NZ_CP027541.1"/>
</dbReference>
<dbReference type="EMBL" id="CP027541">
    <property type="protein sequence ID" value="AWT57035.1"/>
    <property type="molecule type" value="Genomic_DNA"/>
</dbReference>
<dbReference type="InterPro" id="IPR036388">
    <property type="entry name" value="WH-like_DNA-bd_sf"/>
</dbReference>
<dbReference type="Gene3D" id="1.10.10.10">
    <property type="entry name" value="Winged helix-like DNA-binding domain superfamily/Winged helix DNA-binding domain"/>
    <property type="match status" value="1"/>
</dbReference>
<dbReference type="GO" id="GO:0032993">
    <property type="term" value="C:protein-DNA complex"/>
    <property type="evidence" value="ECO:0007669"/>
    <property type="project" value="TreeGrafter"/>
</dbReference>
<dbReference type="PANTHER" id="PTHR48111">
    <property type="entry name" value="REGULATOR OF RPOS"/>
    <property type="match status" value="1"/>
</dbReference>
<dbReference type="InterPro" id="IPR001867">
    <property type="entry name" value="OmpR/PhoB-type_DNA-bd"/>
</dbReference>
<dbReference type="GO" id="GO:0005829">
    <property type="term" value="C:cytosol"/>
    <property type="evidence" value="ECO:0007669"/>
    <property type="project" value="TreeGrafter"/>
</dbReference>
<feature type="domain" description="OmpR/PhoB-type" evidence="10">
    <location>
        <begin position="153"/>
        <end position="252"/>
    </location>
</feature>
<protein>
    <submittedName>
        <fullName evidence="11">DNA-binding response regulator RegX3</fullName>
    </submittedName>
</protein>
<organism evidence="11 12">
    <name type="scientific">Mycolicibacterium smegmatis (strain MKD8)</name>
    <name type="common">Mycobacterium smegmatis</name>
    <dbReference type="NCBI Taxonomy" id="1214915"/>
    <lineage>
        <taxon>Bacteria</taxon>
        <taxon>Bacillati</taxon>
        <taxon>Actinomycetota</taxon>
        <taxon>Actinomycetes</taxon>
        <taxon>Mycobacteriales</taxon>
        <taxon>Mycobacteriaceae</taxon>
        <taxon>Mycolicibacterium</taxon>
    </lineage>
</organism>
<evidence type="ECO:0000256" key="6">
    <source>
        <dbReference type="PROSITE-ProRule" id="PRU00169"/>
    </source>
</evidence>
<dbReference type="PANTHER" id="PTHR48111:SF4">
    <property type="entry name" value="DNA-BINDING DUAL TRANSCRIPTIONAL REGULATOR OMPR"/>
    <property type="match status" value="1"/>
</dbReference>
<evidence type="ECO:0000256" key="2">
    <source>
        <dbReference type="ARBA" id="ARBA00023012"/>
    </source>
</evidence>
<dbReference type="InterPro" id="IPR016032">
    <property type="entry name" value="Sig_transdc_resp-reg_C-effctor"/>
</dbReference>
<dbReference type="GO" id="GO:0006355">
    <property type="term" value="P:regulation of DNA-templated transcription"/>
    <property type="evidence" value="ECO:0007669"/>
    <property type="project" value="InterPro"/>
</dbReference>
<dbReference type="SUPFAM" id="SSF52172">
    <property type="entry name" value="CheY-like"/>
    <property type="match status" value="1"/>
</dbReference>
<reference evidence="12" key="2">
    <citation type="submission" date="2018-03" db="EMBL/GenBank/DDBJ databases">
        <authorList>
            <person name="Derbyshire K."/>
            <person name="Gray T.A."/>
            <person name="Champion M."/>
        </authorList>
    </citation>
    <scope>NUCLEOTIDE SEQUENCE [LARGE SCALE GENOMIC DNA]</scope>
    <source>
        <strain evidence="12">MKD8</strain>
    </source>
</reference>
<keyword evidence="1 6" id="KW-0597">Phosphoprotein</keyword>
<dbReference type="AlphaFoldDB" id="A0A2U9Q0Q3"/>
<dbReference type="SMART" id="SM00862">
    <property type="entry name" value="Trans_reg_C"/>
    <property type="match status" value="1"/>
</dbReference>
<dbReference type="GO" id="GO:0000976">
    <property type="term" value="F:transcription cis-regulatory region binding"/>
    <property type="evidence" value="ECO:0007669"/>
    <property type="project" value="TreeGrafter"/>
</dbReference>
<feature type="domain" description="Response regulatory" evidence="9">
    <location>
        <begin position="19"/>
        <end position="132"/>
    </location>
</feature>